<dbReference type="PIRSF" id="PIRSF037420">
    <property type="entry name" value="PQQ_syn_pqqE"/>
    <property type="match status" value="1"/>
</dbReference>
<evidence type="ECO:0000256" key="1">
    <source>
        <dbReference type="ARBA" id="ARBA00001966"/>
    </source>
</evidence>
<evidence type="ECO:0000256" key="6">
    <source>
        <dbReference type="ARBA" id="ARBA00023014"/>
    </source>
</evidence>
<accession>B3EJB4</accession>
<dbReference type="EMBL" id="CP001101">
    <property type="protein sequence ID" value="ACE04314.1"/>
    <property type="molecule type" value="Genomic_DNA"/>
</dbReference>
<dbReference type="InterPro" id="IPR023885">
    <property type="entry name" value="4Fe4S-binding_SPASM_dom"/>
</dbReference>
<dbReference type="GO" id="GO:0003824">
    <property type="term" value="F:catalytic activity"/>
    <property type="evidence" value="ECO:0007669"/>
    <property type="project" value="InterPro"/>
</dbReference>
<gene>
    <name evidence="8" type="ordered locus">Cphamn1_1385</name>
</gene>
<dbReference type="SUPFAM" id="SSF102114">
    <property type="entry name" value="Radical SAM enzymes"/>
    <property type="match status" value="1"/>
</dbReference>
<dbReference type="OrthoDB" id="595340at2"/>
<reference evidence="8" key="1">
    <citation type="submission" date="2008-06" db="EMBL/GenBank/DDBJ databases">
        <title>Complete sequence of Chlorobium phaeobacteroides BS1.</title>
        <authorList>
            <consortium name="US DOE Joint Genome Institute"/>
            <person name="Lucas S."/>
            <person name="Copeland A."/>
            <person name="Lapidus A."/>
            <person name="Glavina del Rio T."/>
            <person name="Dalin E."/>
            <person name="Tice H."/>
            <person name="Bruce D."/>
            <person name="Goodwin L."/>
            <person name="Pitluck S."/>
            <person name="Schmutz J."/>
            <person name="Larimer F."/>
            <person name="Land M."/>
            <person name="Hauser L."/>
            <person name="Kyrpides N."/>
            <person name="Ovchinnikova G."/>
            <person name="Li T."/>
            <person name="Liu Z."/>
            <person name="Zhao F."/>
            <person name="Overmann J."/>
            <person name="Bryant D.A."/>
            <person name="Richardson P."/>
        </authorList>
    </citation>
    <scope>NUCLEOTIDE SEQUENCE [LARGE SCALE GENOMIC DNA]</scope>
    <source>
        <strain evidence="8">BS1</strain>
    </source>
</reference>
<feature type="domain" description="Radical SAM core" evidence="7">
    <location>
        <begin position="56"/>
        <end position="269"/>
    </location>
</feature>
<dbReference type="CDD" id="cd01335">
    <property type="entry name" value="Radical_SAM"/>
    <property type="match status" value="1"/>
</dbReference>
<dbReference type="KEGG" id="cpb:Cphamn1_1385"/>
<evidence type="ECO:0000256" key="3">
    <source>
        <dbReference type="ARBA" id="ARBA00022691"/>
    </source>
</evidence>
<keyword evidence="5" id="KW-0408">Iron</keyword>
<comment type="cofactor">
    <cofactor evidence="1">
        <name>[4Fe-4S] cluster</name>
        <dbReference type="ChEBI" id="CHEBI:49883"/>
    </cofactor>
</comment>
<dbReference type="Pfam" id="PF04055">
    <property type="entry name" value="Radical_SAM"/>
    <property type="match status" value="1"/>
</dbReference>
<evidence type="ECO:0000256" key="2">
    <source>
        <dbReference type="ARBA" id="ARBA00022485"/>
    </source>
</evidence>
<name>B3EJB4_CHLPB</name>
<protein>
    <submittedName>
        <fullName evidence="8">Radical SAM domain protein</fullName>
    </submittedName>
</protein>
<dbReference type="InterPro" id="IPR007197">
    <property type="entry name" value="rSAM"/>
</dbReference>
<dbReference type="PANTHER" id="PTHR11228:SF35">
    <property type="entry name" value="MOLYBDENUM COFACTOR BIOSYNTHESIS PROTEIN A-RELATED"/>
    <property type="match status" value="1"/>
</dbReference>
<dbReference type="SFLD" id="SFLDG01386">
    <property type="entry name" value="main_SPASM_domain-containing"/>
    <property type="match status" value="1"/>
</dbReference>
<dbReference type="PROSITE" id="PS51918">
    <property type="entry name" value="RADICAL_SAM"/>
    <property type="match status" value="1"/>
</dbReference>
<proteinExistence type="predicted"/>
<dbReference type="InterPro" id="IPR050377">
    <property type="entry name" value="Radical_SAM_PqqE_MftC-like"/>
</dbReference>
<dbReference type="NCBIfam" id="TIGR04085">
    <property type="entry name" value="rSAM_more_4Fe4S"/>
    <property type="match status" value="1"/>
</dbReference>
<dbReference type="PANTHER" id="PTHR11228">
    <property type="entry name" value="RADICAL SAM DOMAIN PROTEIN"/>
    <property type="match status" value="1"/>
</dbReference>
<dbReference type="Gene3D" id="3.20.20.70">
    <property type="entry name" value="Aldolase class I"/>
    <property type="match status" value="1"/>
</dbReference>
<keyword evidence="3" id="KW-0949">S-adenosyl-L-methionine</keyword>
<keyword evidence="6" id="KW-0411">Iron-sulfur</keyword>
<dbReference type="InterPro" id="IPR017200">
    <property type="entry name" value="PqqE-like"/>
</dbReference>
<dbReference type="InterPro" id="IPR013785">
    <property type="entry name" value="Aldolase_TIM"/>
</dbReference>
<sequence>MTVIDSTLRLFNKLFSDPRLHIEFLRQPEKFLQQRNMPELCPYIPELLDRPVQQSACRLDTAILCLTEQCNLNCIHCSVNASPGGKTHLDPGVLRRCIEELCSLEVRVVKFTGGEPLTYPGIENFLLQALHAGIFVEVETSGTLLTEKFLTTFDGFQDSMRFAVGFDSLNADTYERFRNTPGAFEMVSQGFSLLKNHGFQVKIMTVLSKLNRHEIPDIIDWTLSTFGVHGFHRLLPVLSSFGRGKKSSPESGLDAIGLHDFLHNEYFPLFRSRGKEQKEPQLNIGLPLALVPFDLPIYPVCGCGTQKIGVTPKGNVGLCHLIEGHEFAISGRADEPLGQHWLKGKPFETMRGLERHGMKGICSDCRFFRACAGGCRVHAEAVYGDASYADPTCQSFMEAGLFPEESLMTSISEEFYS</sequence>
<dbReference type="InterPro" id="IPR058240">
    <property type="entry name" value="rSAM_sf"/>
</dbReference>
<organism evidence="8">
    <name type="scientific">Chlorobium phaeobacteroides (strain BS1)</name>
    <dbReference type="NCBI Taxonomy" id="331678"/>
    <lineage>
        <taxon>Bacteria</taxon>
        <taxon>Pseudomonadati</taxon>
        <taxon>Chlorobiota</taxon>
        <taxon>Chlorobiia</taxon>
        <taxon>Chlorobiales</taxon>
        <taxon>Chlorobiaceae</taxon>
        <taxon>Chlorobium/Pelodictyon group</taxon>
        <taxon>Chlorobium</taxon>
    </lineage>
</organism>
<evidence type="ECO:0000259" key="7">
    <source>
        <dbReference type="PROSITE" id="PS51918"/>
    </source>
</evidence>
<dbReference type="GO" id="GO:0046872">
    <property type="term" value="F:metal ion binding"/>
    <property type="evidence" value="ECO:0007669"/>
    <property type="project" value="UniProtKB-KW"/>
</dbReference>
<dbReference type="SFLD" id="SFLDG01067">
    <property type="entry name" value="SPASM/twitch_domain_containing"/>
    <property type="match status" value="1"/>
</dbReference>
<keyword evidence="4" id="KW-0479">Metal-binding</keyword>
<dbReference type="SFLD" id="SFLDS00029">
    <property type="entry name" value="Radical_SAM"/>
    <property type="match status" value="1"/>
</dbReference>
<keyword evidence="2" id="KW-0004">4Fe-4S</keyword>
<dbReference type="eggNOG" id="COG0535">
    <property type="taxonomic scope" value="Bacteria"/>
</dbReference>
<evidence type="ECO:0000256" key="5">
    <source>
        <dbReference type="ARBA" id="ARBA00023004"/>
    </source>
</evidence>
<evidence type="ECO:0000256" key="4">
    <source>
        <dbReference type="ARBA" id="ARBA00022723"/>
    </source>
</evidence>
<dbReference type="HOGENOM" id="CLU_009273_4_1_10"/>
<dbReference type="GO" id="GO:0051539">
    <property type="term" value="F:4 iron, 4 sulfur cluster binding"/>
    <property type="evidence" value="ECO:0007669"/>
    <property type="project" value="UniProtKB-KW"/>
</dbReference>
<dbReference type="AlphaFoldDB" id="B3EJB4"/>
<dbReference type="STRING" id="331678.Cphamn1_1385"/>
<evidence type="ECO:0000313" key="8">
    <source>
        <dbReference type="EMBL" id="ACE04314.1"/>
    </source>
</evidence>